<accession>A0ABU5QLN0</accession>
<proteinExistence type="predicted"/>
<keyword evidence="2" id="KW-1185">Reference proteome</keyword>
<reference evidence="1 2" key="1">
    <citation type="submission" date="2023-12" db="EMBL/GenBank/DDBJ databases">
        <title>Novel species of the genus Arcicella isolated from rivers.</title>
        <authorList>
            <person name="Lu H."/>
        </authorList>
    </citation>
    <scope>NUCLEOTIDE SEQUENCE [LARGE SCALE GENOMIC DNA]</scope>
    <source>
        <strain evidence="1 2">LMG 21963</strain>
    </source>
</reference>
<dbReference type="EMBL" id="JAYFUL010000011">
    <property type="protein sequence ID" value="MEA5257972.1"/>
    <property type="molecule type" value="Genomic_DNA"/>
</dbReference>
<dbReference type="Proteomes" id="UP001304671">
    <property type="component" value="Unassembled WGS sequence"/>
</dbReference>
<dbReference type="SUPFAM" id="SSF48452">
    <property type="entry name" value="TPR-like"/>
    <property type="match status" value="1"/>
</dbReference>
<evidence type="ECO:0000313" key="1">
    <source>
        <dbReference type="EMBL" id="MEA5257972.1"/>
    </source>
</evidence>
<organism evidence="1 2">
    <name type="scientific">Arcicella aquatica</name>
    <dbReference type="NCBI Taxonomy" id="217141"/>
    <lineage>
        <taxon>Bacteria</taxon>
        <taxon>Pseudomonadati</taxon>
        <taxon>Bacteroidota</taxon>
        <taxon>Cytophagia</taxon>
        <taxon>Cytophagales</taxon>
        <taxon>Flectobacillaceae</taxon>
        <taxon>Arcicella</taxon>
    </lineage>
</organism>
<evidence type="ECO:0008006" key="3">
    <source>
        <dbReference type="Google" id="ProtNLM"/>
    </source>
</evidence>
<gene>
    <name evidence="1" type="ORF">VB264_09255</name>
</gene>
<dbReference type="RefSeq" id="WP_323248722.1">
    <property type="nucleotide sequence ID" value="NZ_JAYFUL010000011.1"/>
</dbReference>
<protein>
    <recommendedName>
        <fullName evidence="3">Tetratricopeptide repeat protein</fullName>
    </recommendedName>
</protein>
<name>A0ABU5QLN0_9BACT</name>
<sequence>MLKIFSKSERISEIQNIINSEYRLNELIEIQPLEGDCFDFFIDENEIKQALDWSNEIPPILLPNPLSFNVSNLLTLVFLKLGNWEKVYEYSSGDKHLSDDIDFINRLQSGVLVQIPNEPVNNFGTFDYYRLWHNRAIILHYGNTEKIVGGHQTKIAYEKALENAPNADYKAFTGKQYASFLLDNDMLIEAEAILVNCLKDVEETSIQAELKAVLYGIWLQQLTVPYNYHLLEKTKTTIWEVLQYYESQGRILQTGLLLIDAAQVANFTDSFAESLGYINRAIKIFRDEDIKELEANAHFRKGVLLFTWAQNGSIQFYKGAMEAYQEALKTFTQESTPEVFAEIQHHLGIIYSEIPDEVKKKSIWAAVSVSSFKQALSYFTIQSHPYEYATICNHYANALTKYPEAKLTDNYRKALVFYNEALLVRTAYEYPYERTLTLLNYLEASWHVYEEDPDEQKKLFDDMMNKAEEIKNLVDDEKLLAEADSHVVKLKELSILL</sequence>
<dbReference type="Gene3D" id="1.25.40.10">
    <property type="entry name" value="Tetratricopeptide repeat domain"/>
    <property type="match status" value="1"/>
</dbReference>
<dbReference type="InterPro" id="IPR011990">
    <property type="entry name" value="TPR-like_helical_dom_sf"/>
</dbReference>
<evidence type="ECO:0000313" key="2">
    <source>
        <dbReference type="Proteomes" id="UP001304671"/>
    </source>
</evidence>
<comment type="caution">
    <text evidence="1">The sequence shown here is derived from an EMBL/GenBank/DDBJ whole genome shotgun (WGS) entry which is preliminary data.</text>
</comment>